<dbReference type="HOGENOM" id="CLU_018316_3_1_1"/>
<feature type="coiled-coil region" evidence="8">
    <location>
        <begin position="191"/>
        <end position="218"/>
    </location>
</feature>
<dbReference type="eggNOG" id="KOG2778">
    <property type="taxonomic scope" value="Eukaryota"/>
</dbReference>
<dbReference type="GO" id="GO:0004843">
    <property type="term" value="F:cysteine-type deubiquitinase activity"/>
    <property type="evidence" value="ECO:0007669"/>
    <property type="project" value="UniProtKB-UniRule"/>
</dbReference>
<evidence type="ECO:0000256" key="3">
    <source>
        <dbReference type="ARBA" id="ARBA00022786"/>
    </source>
</evidence>
<organism evidence="11 12">
    <name type="scientific">Sphaerulina musiva (strain SO2202)</name>
    <name type="common">Poplar stem canker fungus</name>
    <name type="synonym">Septoria musiva</name>
    <dbReference type="NCBI Taxonomy" id="692275"/>
    <lineage>
        <taxon>Eukaryota</taxon>
        <taxon>Fungi</taxon>
        <taxon>Dikarya</taxon>
        <taxon>Ascomycota</taxon>
        <taxon>Pezizomycotina</taxon>
        <taxon>Dothideomycetes</taxon>
        <taxon>Dothideomycetidae</taxon>
        <taxon>Mycosphaerellales</taxon>
        <taxon>Mycosphaerellaceae</taxon>
        <taxon>Sphaerulina</taxon>
    </lineage>
</organism>
<dbReference type="InterPro" id="IPR038765">
    <property type="entry name" value="Papain-like_cys_pep_sf"/>
</dbReference>
<dbReference type="EC" id="3.4.19.12" evidence="7"/>
<feature type="domain" description="UCH catalytic" evidence="10">
    <location>
        <begin position="37"/>
        <end position="403"/>
    </location>
</feature>
<evidence type="ECO:0000313" key="12">
    <source>
        <dbReference type="Proteomes" id="UP000016931"/>
    </source>
</evidence>
<evidence type="ECO:0000256" key="1">
    <source>
        <dbReference type="ARBA" id="ARBA00000707"/>
    </source>
</evidence>
<keyword evidence="8" id="KW-0175">Coiled coil</keyword>
<dbReference type="Gene3D" id="3.40.532.10">
    <property type="entry name" value="Peptidase C12, ubiquitin carboxyl-terminal hydrolase"/>
    <property type="match status" value="2"/>
</dbReference>
<dbReference type="OMA" id="GYHFIAY"/>
<evidence type="ECO:0000256" key="9">
    <source>
        <dbReference type="SAM" id="MobiDB-lite"/>
    </source>
</evidence>
<accession>M3CZH8</accession>
<gene>
    <name evidence="11" type="ORF">SEPMUDRAFT_136387</name>
</gene>
<keyword evidence="2 6" id="KW-0645">Protease</keyword>
<dbReference type="EMBL" id="KB456270">
    <property type="protein sequence ID" value="EMF09076.1"/>
    <property type="molecule type" value="Genomic_DNA"/>
</dbReference>
<feature type="compositionally biased region" description="Basic and acidic residues" evidence="9">
    <location>
        <begin position="286"/>
        <end position="304"/>
    </location>
</feature>
<evidence type="ECO:0000256" key="8">
    <source>
        <dbReference type="SAM" id="Coils"/>
    </source>
</evidence>
<reference evidence="11 12" key="1">
    <citation type="journal article" date="2012" name="PLoS Pathog.">
        <title>Diverse lifestyles and strategies of plant pathogenesis encoded in the genomes of eighteen Dothideomycetes fungi.</title>
        <authorList>
            <person name="Ohm R.A."/>
            <person name="Feau N."/>
            <person name="Henrissat B."/>
            <person name="Schoch C.L."/>
            <person name="Horwitz B.A."/>
            <person name="Barry K.W."/>
            <person name="Condon B.J."/>
            <person name="Copeland A.C."/>
            <person name="Dhillon B."/>
            <person name="Glaser F."/>
            <person name="Hesse C.N."/>
            <person name="Kosti I."/>
            <person name="LaButti K."/>
            <person name="Lindquist E.A."/>
            <person name="Lucas S."/>
            <person name="Salamov A.A."/>
            <person name="Bradshaw R.E."/>
            <person name="Ciuffetti L."/>
            <person name="Hamelin R.C."/>
            <person name="Kema G.H.J."/>
            <person name="Lawrence C."/>
            <person name="Scott J.A."/>
            <person name="Spatafora J.W."/>
            <person name="Turgeon B.G."/>
            <person name="de Wit P.J.G.M."/>
            <person name="Zhong S."/>
            <person name="Goodwin S.B."/>
            <person name="Grigoriev I.V."/>
        </authorList>
    </citation>
    <scope>NUCLEOTIDE SEQUENCE [LARGE SCALE GENOMIC DNA]</scope>
    <source>
        <strain evidence="11 12">SO2202</strain>
    </source>
</reference>
<dbReference type="InterPro" id="IPR036959">
    <property type="entry name" value="Peptidase_C12_UCH_sf"/>
</dbReference>
<evidence type="ECO:0000256" key="5">
    <source>
        <dbReference type="ARBA" id="ARBA00022807"/>
    </source>
</evidence>
<keyword evidence="12" id="KW-1185">Reference proteome</keyword>
<evidence type="ECO:0000256" key="7">
    <source>
        <dbReference type="RuleBase" id="RU361215"/>
    </source>
</evidence>
<dbReference type="STRING" id="692275.M3CZH8"/>
<dbReference type="Pfam" id="PF01088">
    <property type="entry name" value="Peptidase_C12"/>
    <property type="match status" value="1"/>
</dbReference>
<dbReference type="PANTHER" id="PTHR10589">
    <property type="entry name" value="UBIQUITIN CARBOXYL-TERMINAL HYDROLASE"/>
    <property type="match status" value="1"/>
</dbReference>
<dbReference type="PANTHER" id="PTHR10589:SF29">
    <property type="entry name" value="UBIQUITIN CARBOXYL-TERMINAL HYDROLASE"/>
    <property type="match status" value="1"/>
</dbReference>
<feature type="active site" description="Nucleophile" evidence="6">
    <location>
        <position position="117"/>
    </location>
</feature>
<dbReference type="AlphaFoldDB" id="M3CZH8"/>
<dbReference type="PRINTS" id="PR00707">
    <property type="entry name" value="UBCTHYDRLASE"/>
</dbReference>
<dbReference type="RefSeq" id="XP_016757197.1">
    <property type="nucleotide sequence ID" value="XM_016902772.1"/>
</dbReference>
<dbReference type="Proteomes" id="UP000016931">
    <property type="component" value="Unassembled WGS sequence"/>
</dbReference>
<name>M3CZH8_SPHMS</name>
<evidence type="ECO:0000256" key="6">
    <source>
        <dbReference type="PROSITE-ProRule" id="PRU01393"/>
    </source>
</evidence>
<dbReference type="GeneID" id="27899909"/>
<dbReference type="InterPro" id="IPR001578">
    <property type="entry name" value="Peptidase_C12_UCH"/>
</dbReference>
<evidence type="ECO:0000256" key="2">
    <source>
        <dbReference type="ARBA" id="ARBA00022670"/>
    </source>
</evidence>
<proteinExistence type="inferred from homology"/>
<evidence type="ECO:0000256" key="4">
    <source>
        <dbReference type="ARBA" id="ARBA00022801"/>
    </source>
</evidence>
<evidence type="ECO:0000259" key="10">
    <source>
        <dbReference type="PROSITE" id="PS52048"/>
    </source>
</evidence>
<sequence length="544" mass="60899">MPPKRGQKRKSDHPHADAIAANAGTVLVPPDRDTWSGWVEMESEPAFFNVMLKEMGVRGAKVQEVLSIEDDMLAILPQPCHALIFLFRYKTQDEEDQYTGIEQDHIWFANQVPDFACATVAMLNIVNNVPGLQMGVQLRDFKAHTKDMDPVTRGEMIDDFHFVKRIHNSFARENDLLTADMHAKEKFARQKKKAATAKAQATKAAKKAEKDAKEEALNGVAKLNRAVACSRAPAANVPRCPSTKASKPLPKAVHSADTSSEPEEDSDFKLNVVAKSRPNVSVQAPRKPDEDFKTEQGETIDQPRRSNRARKPPNRGAYVSEANDEAAQEGFHFIAYMPIQNHVWKLDGLDYHPHDLGSFGLGGNGADGGTGNWMHVVAPALQGRMAAAQEQGEISFTLLAVVHDPMVDDRRDLCQNIKILQTIDRRLDELFEDWRSLDGAETSKDTLLGPSHELDIFAIDIDATTAPTEVVAEVSSEENFMALIEYRKPFLKRQAQIRSSIRSAQMMERADEEQARQRRHDYATFVRKWLSALAEQEVLSQLIE</sequence>
<keyword evidence="5 6" id="KW-0788">Thiol protease</keyword>
<comment type="similarity">
    <text evidence="6 7">Belongs to the peptidase C12 family.</text>
</comment>
<feature type="active site" description="Proton donor" evidence="6">
    <location>
        <position position="332"/>
    </location>
</feature>
<feature type="site" description="Important for enzyme activity" evidence="6">
    <location>
        <position position="347"/>
    </location>
</feature>
<dbReference type="PROSITE" id="PS52048">
    <property type="entry name" value="UCH_DOMAIN"/>
    <property type="match status" value="1"/>
</dbReference>
<feature type="region of interest" description="Disordered" evidence="9">
    <location>
        <begin position="230"/>
        <end position="317"/>
    </location>
</feature>
<dbReference type="SUPFAM" id="SSF54001">
    <property type="entry name" value="Cysteine proteinases"/>
    <property type="match status" value="2"/>
</dbReference>
<feature type="site" description="Transition state stabilizer" evidence="6">
    <location>
        <position position="111"/>
    </location>
</feature>
<evidence type="ECO:0000313" key="11">
    <source>
        <dbReference type="EMBL" id="EMF09076.1"/>
    </source>
</evidence>
<dbReference type="OrthoDB" id="1924260at2759"/>
<keyword evidence="3 6" id="KW-0833">Ubl conjugation pathway</keyword>
<dbReference type="GO" id="GO:0006511">
    <property type="term" value="P:ubiquitin-dependent protein catabolic process"/>
    <property type="evidence" value="ECO:0007669"/>
    <property type="project" value="UniProtKB-UniRule"/>
</dbReference>
<protein>
    <recommendedName>
        <fullName evidence="7">Ubiquitin carboxyl-terminal hydrolase</fullName>
        <ecNumber evidence="7">3.4.19.12</ecNumber>
    </recommendedName>
</protein>
<comment type="catalytic activity">
    <reaction evidence="1 6 7">
        <text>Thiol-dependent hydrolysis of ester, thioester, amide, peptide and isopeptide bonds formed by the C-terminal Gly of ubiquitin (a 76-residue protein attached to proteins as an intracellular targeting signal).</text>
        <dbReference type="EC" id="3.4.19.12"/>
    </reaction>
</comment>
<dbReference type="GO" id="GO:0005737">
    <property type="term" value="C:cytoplasm"/>
    <property type="evidence" value="ECO:0007669"/>
    <property type="project" value="TreeGrafter"/>
</dbReference>
<dbReference type="GO" id="GO:0016579">
    <property type="term" value="P:protein deubiquitination"/>
    <property type="evidence" value="ECO:0007669"/>
    <property type="project" value="TreeGrafter"/>
</dbReference>
<keyword evidence="4 6" id="KW-0378">Hydrolase</keyword>